<organism evidence="1">
    <name type="scientific">Arion vulgaris</name>
    <dbReference type="NCBI Taxonomy" id="1028688"/>
    <lineage>
        <taxon>Eukaryota</taxon>
        <taxon>Metazoa</taxon>
        <taxon>Spiralia</taxon>
        <taxon>Lophotrochozoa</taxon>
        <taxon>Mollusca</taxon>
        <taxon>Gastropoda</taxon>
        <taxon>Heterobranchia</taxon>
        <taxon>Euthyneura</taxon>
        <taxon>Panpulmonata</taxon>
        <taxon>Eupulmonata</taxon>
        <taxon>Stylommatophora</taxon>
        <taxon>Helicina</taxon>
        <taxon>Arionoidea</taxon>
        <taxon>Arionidae</taxon>
        <taxon>Arion</taxon>
    </lineage>
</organism>
<reference evidence="1" key="1">
    <citation type="submission" date="2014-12" db="EMBL/GenBank/DDBJ databases">
        <title>Insight into the proteome of Arion vulgaris.</title>
        <authorList>
            <person name="Aradska J."/>
            <person name="Bulat T."/>
            <person name="Smidak R."/>
            <person name="Sarate P."/>
            <person name="Gangsoo J."/>
            <person name="Sialana F."/>
            <person name="Bilban M."/>
            <person name="Lubec G."/>
        </authorList>
    </citation>
    <scope>NUCLEOTIDE SEQUENCE</scope>
    <source>
        <tissue evidence="1">Skin</tissue>
    </source>
</reference>
<protein>
    <submittedName>
        <fullName evidence="1">Uncharacterized protein</fullName>
    </submittedName>
</protein>
<gene>
    <name evidence="1" type="primary">ORF163708</name>
</gene>
<name>A0A0B7B581_9EUPU</name>
<evidence type="ECO:0000313" key="1">
    <source>
        <dbReference type="EMBL" id="CEK88193.1"/>
    </source>
</evidence>
<sequence length="59" mass="7059">MNCVTYGHRQPEKLGHMQIQEVGHWTFLFYYSSDILIRNVFVRLYLNKTVHFILMADLA</sequence>
<accession>A0A0B7B581</accession>
<dbReference type="AlphaFoldDB" id="A0A0B7B581"/>
<dbReference type="EMBL" id="HACG01041328">
    <property type="protein sequence ID" value="CEK88193.1"/>
    <property type="molecule type" value="Transcribed_RNA"/>
</dbReference>
<proteinExistence type="predicted"/>